<evidence type="ECO:0000313" key="2">
    <source>
        <dbReference type="Proteomes" id="UP000295722"/>
    </source>
</evidence>
<dbReference type="RefSeq" id="WP_133194512.1">
    <property type="nucleotide sequence ID" value="NZ_JBHUCW010000006.1"/>
</dbReference>
<protein>
    <submittedName>
        <fullName evidence="1">Uncharacterized protein</fullName>
    </submittedName>
</protein>
<proteinExistence type="predicted"/>
<dbReference type="Proteomes" id="UP000295722">
    <property type="component" value="Unassembled WGS sequence"/>
</dbReference>
<organism evidence="1 2">
    <name type="scientific">Paraburkholderia silviterrae</name>
    <dbReference type="NCBI Taxonomy" id="2528715"/>
    <lineage>
        <taxon>Bacteria</taxon>
        <taxon>Pseudomonadati</taxon>
        <taxon>Pseudomonadota</taxon>
        <taxon>Betaproteobacteria</taxon>
        <taxon>Burkholderiales</taxon>
        <taxon>Burkholderiaceae</taxon>
        <taxon>Paraburkholderia</taxon>
    </lineage>
</organism>
<accession>A0A4R5MCI4</accession>
<sequence length="133" mass="15186">MEFEKLFKGRSWPEIKERLGVMSVDTLNRIWLPVLEEDGYLIAIAKNGKDALLGRMGKRDDGKFCIEIVVRAPIENNALGRYQFWYVDSADMQRHAQRLNEVVQSHLNRIQRDGVCEGESSTGLLPLTGPRGR</sequence>
<gene>
    <name evidence="1" type="ORF">EYW47_08990</name>
</gene>
<dbReference type="OrthoDB" id="9133755at2"/>
<keyword evidence="2" id="KW-1185">Reference proteome</keyword>
<dbReference type="AlphaFoldDB" id="A0A4R5MCI4"/>
<name>A0A4R5MCI4_9BURK</name>
<comment type="caution">
    <text evidence="1">The sequence shown here is derived from an EMBL/GenBank/DDBJ whole genome shotgun (WGS) entry which is preliminary data.</text>
</comment>
<evidence type="ECO:0000313" key="1">
    <source>
        <dbReference type="EMBL" id="TDG24675.1"/>
    </source>
</evidence>
<dbReference type="EMBL" id="SMRP01000003">
    <property type="protein sequence ID" value="TDG24675.1"/>
    <property type="molecule type" value="Genomic_DNA"/>
</dbReference>
<reference evidence="1 2" key="1">
    <citation type="submission" date="2019-03" db="EMBL/GenBank/DDBJ databases">
        <title>Paraburkholderia sp. 4M-K11, isolated from subtropical forest soil.</title>
        <authorList>
            <person name="Gao Z.-H."/>
            <person name="Qiu L.-H."/>
        </authorList>
    </citation>
    <scope>NUCLEOTIDE SEQUENCE [LARGE SCALE GENOMIC DNA]</scope>
    <source>
        <strain evidence="1 2">4M-K11</strain>
    </source>
</reference>